<proteinExistence type="predicted"/>
<accession>A0A166QQC6</accession>
<keyword evidence="1" id="KW-0175">Coiled coil</keyword>
<dbReference type="AlphaFoldDB" id="A0A166QQC6"/>
<dbReference type="Pfam" id="PF11740">
    <property type="entry name" value="KfrA_N"/>
    <property type="match status" value="1"/>
</dbReference>
<evidence type="ECO:0000313" key="3">
    <source>
        <dbReference type="EMBL" id="KZN20683.1"/>
    </source>
</evidence>
<protein>
    <recommendedName>
        <fullName evidence="2">KfrA N-terminal DNA-binding domain-containing protein</fullName>
    </recommendedName>
</protein>
<dbReference type="Proteomes" id="UP000076489">
    <property type="component" value="Unassembled WGS sequence"/>
</dbReference>
<dbReference type="OrthoDB" id="7033638at2"/>
<gene>
    <name evidence="3" type="ORF">A1D17_03845</name>
</gene>
<organism evidence="3 4">
    <name type="scientific">Pseudomonas fluorescens</name>
    <dbReference type="NCBI Taxonomy" id="294"/>
    <lineage>
        <taxon>Bacteria</taxon>
        <taxon>Pseudomonadati</taxon>
        <taxon>Pseudomonadota</taxon>
        <taxon>Gammaproteobacteria</taxon>
        <taxon>Pseudomonadales</taxon>
        <taxon>Pseudomonadaceae</taxon>
        <taxon>Pseudomonas</taxon>
    </lineage>
</organism>
<sequence length="350" mass="38919">MSSGPVTKEDVRKAIHVLLAAGKTPSTKAIHALLGRGSLSTIQRFKREIEAESGELYGVGGAVHTQLTEVVMRVHDQLKAVADTKIAMAQADFEHTLLAETAEKEEYAAQLKVTAERLEQVQGQLETARSMYDALLAEHEDGKKKLEKAELDLAHERERVEDLKQQVRKAEGDATHARQDRDHLQERTASEIKDLRRSSEALIEAARNETRQVNHELNASSAKVGELKTLLSVAQAEANTEKALLADARAEILALNEKSHAEIERLSDQLRAKDQRIDEMRNQKDSAQNRELEAARELSAVKDLLAQAQQELAVAKVTIEHTQKDKESLHTRLLDAERAVSRLEGKPSPD</sequence>
<name>A0A166QQC6_PSEFL</name>
<dbReference type="EMBL" id="LUKJ01000002">
    <property type="protein sequence ID" value="KZN20683.1"/>
    <property type="molecule type" value="Genomic_DNA"/>
</dbReference>
<evidence type="ECO:0000259" key="2">
    <source>
        <dbReference type="Pfam" id="PF11740"/>
    </source>
</evidence>
<feature type="domain" description="KfrA N-terminal DNA-binding" evidence="2">
    <location>
        <begin position="7"/>
        <end position="116"/>
    </location>
</feature>
<evidence type="ECO:0000313" key="4">
    <source>
        <dbReference type="Proteomes" id="UP000076489"/>
    </source>
</evidence>
<dbReference type="RefSeq" id="WP_063340729.1">
    <property type="nucleotide sequence ID" value="NZ_LUKJ01000002.1"/>
</dbReference>
<reference evidence="3 4" key="2">
    <citation type="journal article" date="2018" name="Nature">
        <title>Mutant phenotypes for thousands of bacterial genes of unknown function.</title>
        <authorList>
            <person name="Price M.N."/>
            <person name="Wetmore K.M."/>
            <person name="Waters R.J."/>
            <person name="Callaghan M."/>
            <person name="Ray J."/>
            <person name="Liu H."/>
            <person name="Kuehl J.V."/>
            <person name="Melnyk R.A."/>
            <person name="Lamson J.S."/>
            <person name="Suh Y."/>
            <person name="Carlson H.K."/>
            <person name="Esquivel Z."/>
            <person name="Sadeeshkumar H."/>
            <person name="Chakraborty R."/>
            <person name="Zane G.M."/>
            <person name="Rubin B.E."/>
            <person name="Wall J.D."/>
            <person name="Visel A."/>
            <person name="Bristow J."/>
            <person name="Blow M.J."/>
            <person name="Arkin A.P."/>
            <person name="Deutschbauer A.M."/>
        </authorList>
    </citation>
    <scope>NUCLEOTIDE SEQUENCE [LARGE SCALE GENOMIC DNA]</scope>
    <source>
        <strain evidence="3 4">FW300-N1B4</strain>
    </source>
</reference>
<feature type="coiled-coil region" evidence="1">
    <location>
        <begin position="104"/>
        <end position="346"/>
    </location>
</feature>
<evidence type="ECO:0000256" key="1">
    <source>
        <dbReference type="SAM" id="Coils"/>
    </source>
</evidence>
<comment type="caution">
    <text evidence="3">The sequence shown here is derived from an EMBL/GenBank/DDBJ whole genome shotgun (WGS) entry which is preliminary data.</text>
</comment>
<reference evidence="4" key="1">
    <citation type="submission" date="2016-03" db="EMBL/GenBank/DDBJ databases">
        <authorList>
            <person name="Ray J."/>
            <person name="Price M."/>
            <person name="Deutschbauer A."/>
        </authorList>
    </citation>
    <scope>NUCLEOTIDE SEQUENCE [LARGE SCALE GENOMIC DNA]</scope>
    <source>
        <strain evidence="4">FW300-N1B4</strain>
    </source>
</reference>
<dbReference type="InterPro" id="IPR021104">
    <property type="entry name" value="KfrA_DNA-bd_N"/>
</dbReference>